<feature type="domain" description="CAAX prenyl protease 2/Lysostaphin resistance protein A-like" evidence="2">
    <location>
        <begin position="91"/>
        <end position="190"/>
    </location>
</feature>
<feature type="transmembrane region" description="Helical" evidence="1">
    <location>
        <begin position="56"/>
        <end position="75"/>
    </location>
</feature>
<accession>A0A8T3VL66</accession>
<reference evidence="3" key="1">
    <citation type="submission" date="2019-04" db="EMBL/GenBank/DDBJ databases">
        <title>Evolution of Biomass-Degrading Anaerobic Consortia Revealed by Metagenomics.</title>
        <authorList>
            <person name="Peng X."/>
        </authorList>
    </citation>
    <scope>NUCLEOTIDE SEQUENCE</scope>
    <source>
        <strain evidence="3">SIG12</strain>
    </source>
</reference>
<evidence type="ECO:0000313" key="3">
    <source>
        <dbReference type="EMBL" id="MBE6504914.1"/>
    </source>
</evidence>
<comment type="caution">
    <text evidence="3">The sequence shown here is derived from an EMBL/GenBank/DDBJ whole genome shotgun (WGS) entry which is preliminary data.</text>
</comment>
<dbReference type="Proteomes" id="UP000762703">
    <property type="component" value="Unassembled WGS sequence"/>
</dbReference>
<keyword evidence="3" id="KW-0378">Hydrolase</keyword>
<proteinExistence type="predicted"/>
<evidence type="ECO:0000313" key="4">
    <source>
        <dbReference type="Proteomes" id="UP000762703"/>
    </source>
</evidence>
<feature type="transmembrane region" description="Helical" evidence="1">
    <location>
        <begin position="128"/>
        <end position="147"/>
    </location>
</feature>
<keyword evidence="1" id="KW-0472">Membrane</keyword>
<feature type="transmembrane region" description="Helical" evidence="1">
    <location>
        <begin position="179"/>
        <end position="201"/>
    </location>
</feature>
<sequence length="203" mass="22868">MVIINFIISKVFVLSKNDTNDFPLAIFLTGTIPALYICKGNYGLFFKKLRLKDIKLIILCVIGVYIYVVLIRLILSPVGMTAHAGLDSSVSLLTIVNLLLQVLGEEFFKVFILLIAMYLVYKITGNRNMSIFIGLIASMIIFGLAHYDAYDGKILQILLVQGFGSIFEYYAYLKTKNILVSYLIHLIQDLIPVVMILLHIIPV</sequence>
<dbReference type="GO" id="GO:0080120">
    <property type="term" value="P:CAAX-box protein maturation"/>
    <property type="evidence" value="ECO:0007669"/>
    <property type="project" value="UniProtKB-ARBA"/>
</dbReference>
<dbReference type="Pfam" id="PF02517">
    <property type="entry name" value="Rce1-like"/>
    <property type="match status" value="1"/>
</dbReference>
<dbReference type="EMBL" id="SUTE01000032">
    <property type="protein sequence ID" value="MBE6504914.1"/>
    <property type="molecule type" value="Genomic_DNA"/>
</dbReference>
<organism evidence="3 4">
    <name type="scientific">Methanobrevibacter millerae</name>
    <dbReference type="NCBI Taxonomy" id="230361"/>
    <lineage>
        <taxon>Archaea</taxon>
        <taxon>Methanobacteriati</taxon>
        <taxon>Methanobacteriota</taxon>
        <taxon>Methanomada group</taxon>
        <taxon>Methanobacteria</taxon>
        <taxon>Methanobacteriales</taxon>
        <taxon>Methanobacteriaceae</taxon>
        <taxon>Methanobrevibacter</taxon>
    </lineage>
</organism>
<keyword evidence="1" id="KW-0812">Transmembrane</keyword>
<dbReference type="GO" id="GO:0008237">
    <property type="term" value="F:metallopeptidase activity"/>
    <property type="evidence" value="ECO:0007669"/>
    <property type="project" value="UniProtKB-KW"/>
</dbReference>
<dbReference type="GO" id="GO:0004175">
    <property type="term" value="F:endopeptidase activity"/>
    <property type="evidence" value="ECO:0007669"/>
    <property type="project" value="UniProtKB-ARBA"/>
</dbReference>
<keyword evidence="3" id="KW-0482">Metalloprotease</keyword>
<dbReference type="InterPro" id="IPR003675">
    <property type="entry name" value="Rce1/LyrA-like_dom"/>
</dbReference>
<evidence type="ECO:0000256" key="1">
    <source>
        <dbReference type="SAM" id="Phobius"/>
    </source>
</evidence>
<feature type="transmembrane region" description="Helical" evidence="1">
    <location>
        <begin position="22"/>
        <end position="44"/>
    </location>
</feature>
<evidence type="ECO:0000259" key="2">
    <source>
        <dbReference type="Pfam" id="PF02517"/>
    </source>
</evidence>
<feature type="transmembrane region" description="Helical" evidence="1">
    <location>
        <begin position="153"/>
        <end position="172"/>
    </location>
</feature>
<keyword evidence="3" id="KW-0645">Protease</keyword>
<dbReference type="AlphaFoldDB" id="A0A8T3VL66"/>
<protein>
    <submittedName>
        <fullName evidence="3">CPBP family intramembrane metalloprotease</fullName>
    </submittedName>
</protein>
<name>A0A8T3VL66_9EURY</name>
<keyword evidence="1" id="KW-1133">Transmembrane helix</keyword>
<gene>
    <name evidence="3" type="ORF">E7Z73_04080</name>
</gene>
<feature type="transmembrane region" description="Helical" evidence="1">
    <location>
        <begin position="95"/>
        <end position="121"/>
    </location>
</feature>
<dbReference type="RefSeq" id="WP_303736561.1">
    <property type="nucleotide sequence ID" value="NZ_SUTE01000032.1"/>
</dbReference>